<organism evidence="2 3">
    <name type="scientific">Caenorhabditis remanei</name>
    <name type="common">Caenorhabditis vulgaris</name>
    <dbReference type="NCBI Taxonomy" id="31234"/>
    <lineage>
        <taxon>Eukaryota</taxon>
        <taxon>Metazoa</taxon>
        <taxon>Ecdysozoa</taxon>
        <taxon>Nematoda</taxon>
        <taxon>Chromadorea</taxon>
        <taxon>Rhabditida</taxon>
        <taxon>Rhabditina</taxon>
        <taxon>Rhabditomorpha</taxon>
        <taxon>Rhabditoidea</taxon>
        <taxon>Rhabditidae</taxon>
        <taxon>Peloderinae</taxon>
        <taxon>Caenorhabditis</taxon>
    </lineage>
</organism>
<feature type="region of interest" description="Disordered" evidence="1">
    <location>
        <begin position="20"/>
        <end position="81"/>
    </location>
</feature>
<dbReference type="Proteomes" id="UP000483820">
    <property type="component" value="Chromosome IV"/>
</dbReference>
<accession>A0A6A5GWT7</accession>
<dbReference type="EMBL" id="WUAV01000004">
    <property type="protein sequence ID" value="KAF1758883.1"/>
    <property type="molecule type" value="Genomic_DNA"/>
</dbReference>
<feature type="compositionally biased region" description="Basic residues" evidence="1">
    <location>
        <begin position="72"/>
        <end position="81"/>
    </location>
</feature>
<dbReference type="AlphaFoldDB" id="A0A6A5GWT7"/>
<dbReference type="GeneID" id="78776024"/>
<feature type="compositionally biased region" description="Polar residues" evidence="1">
    <location>
        <begin position="20"/>
        <end position="33"/>
    </location>
</feature>
<evidence type="ECO:0000256" key="1">
    <source>
        <dbReference type="SAM" id="MobiDB-lite"/>
    </source>
</evidence>
<protein>
    <submittedName>
        <fullName evidence="2">Uncharacterized protein</fullName>
    </submittedName>
</protein>
<comment type="caution">
    <text evidence="2">The sequence shown here is derived from an EMBL/GenBank/DDBJ whole genome shotgun (WGS) entry which is preliminary data.</text>
</comment>
<dbReference type="CTD" id="78776024"/>
<feature type="compositionally biased region" description="Basic and acidic residues" evidence="1">
    <location>
        <begin position="34"/>
        <end position="53"/>
    </location>
</feature>
<sequence>MPITRQISLFVNREEVAATFQDSKGHTMTSGEQQRQRIPEEVNKRRWKVEEQPRPGTISPRNPKTQGTRGELRRRPRSPSS</sequence>
<evidence type="ECO:0000313" key="2">
    <source>
        <dbReference type="EMBL" id="KAF1758883.1"/>
    </source>
</evidence>
<evidence type="ECO:0000313" key="3">
    <source>
        <dbReference type="Proteomes" id="UP000483820"/>
    </source>
</evidence>
<dbReference type="KEGG" id="crq:GCK72_015343"/>
<dbReference type="RefSeq" id="XP_053585569.1">
    <property type="nucleotide sequence ID" value="XM_053730797.1"/>
</dbReference>
<feature type="compositionally biased region" description="Polar residues" evidence="1">
    <location>
        <begin position="59"/>
        <end position="68"/>
    </location>
</feature>
<proteinExistence type="predicted"/>
<name>A0A6A5GWT7_CAERE</name>
<reference evidence="2 3" key="1">
    <citation type="submission" date="2019-12" db="EMBL/GenBank/DDBJ databases">
        <title>Chromosome-level assembly of the Caenorhabditis remanei genome.</title>
        <authorList>
            <person name="Teterina A.A."/>
            <person name="Willis J.H."/>
            <person name="Phillips P.C."/>
        </authorList>
    </citation>
    <scope>NUCLEOTIDE SEQUENCE [LARGE SCALE GENOMIC DNA]</scope>
    <source>
        <strain evidence="2 3">PX506</strain>
        <tissue evidence="2">Whole organism</tissue>
    </source>
</reference>
<gene>
    <name evidence="2" type="ORF">GCK72_015343</name>
</gene>